<feature type="transmembrane region" description="Helical" evidence="1">
    <location>
        <begin position="126"/>
        <end position="149"/>
    </location>
</feature>
<comment type="caution">
    <text evidence="2">The sequence shown here is derived from an EMBL/GenBank/DDBJ whole genome shotgun (WGS) entry which is preliminary data.</text>
</comment>
<name>A0AAD6TUT2_9AGAR</name>
<dbReference type="AlphaFoldDB" id="A0AAD6TUT2"/>
<evidence type="ECO:0000313" key="3">
    <source>
        <dbReference type="Proteomes" id="UP001222325"/>
    </source>
</evidence>
<dbReference type="Proteomes" id="UP001222325">
    <property type="component" value="Unassembled WGS sequence"/>
</dbReference>
<reference evidence="2" key="1">
    <citation type="submission" date="2023-03" db="EMBL/GenBank/DDBJ databases">
        <title>Massive genome expansion in bonnet fungi (Mycena s.s.) driven by repeated elements and novel gene families across ecological guilds.</title>
        <authorList>
            <consortium name="Lawrence Berkeley National Laboratory"/>
            <person name="Harder C.B."/>
            <person name="Miyauchi S."/>
            <person name="Viragh M."/>
            <person name="Kuo A."/>
            <person name="Thoen E."/>
            <person name="Andreopoulos B."/>
            <person name="Lu D."/>
            <person name="Skrede I."/>
            <person name="Drula E."/>
            <person name="Henrissat B."/>
            <person name="Morin E."/>
            <person name="Kohler A."/>
            <person name="Barry K."/>
            <person name="LaButti K."/>
            <person name="Morin E."/>
            <person name="Salamov A."/>
            <person name="Lipzen A."/>
            <person name="Mereny Z."/>
            <person name="Hegedus B."/>
            <person name="Baldrian P."/>
            <person name="Stursova M."/>
            <person name="Weitz H."/>
            <person name="Taylor A."/>
            <person name="Grigoriev I.V."/>
            <person name="Nagy L.G."/>
            <person name="Martin F."/>
            <person name="Kauserud H."/>
        </authorList>
    </citation>
    <scope>NUCLEOTIDE SEQUENCE</scope>
    <source>
        <strain evidence="2">CBHHK173m</strain>
    </source>
</reference>
<keyword evidence="1" id="KW-1133">Transmembrane helix</keyword>
<organism evidence="2 3">
    <name type="scientific">Mycena belliarum</name>
    <dbReference type="NCBI Taxonomy" id="1033014"/>
    <lineage>
        <taxon>Eukaryota</taxon>
        <taxon>Fungi</taxon>
        <taxon>Dikarya</taxon>
        <taxon>Basidiomycota</taxon>
        <taxon>Agaricomycotina</taxon>
        <taxon>Agaricomycetes</taxon>
        <taxon>Agaricomycetidae</taxon>
        <taxon>Agaricales</taxon>
        <taxon>Marasmiineae</taxon>
        <taxon>Mycenaceae</taxon>
        <taxon>Mycena</taxon>
    </lineage>
</organism>
<protein>
    <submittedName>
        <fullName evidence="2">Uncharacterized protein</fullName>
    </submittedName>
</protein>
<evidence type="ECO:0000313" key="2">
    <source>
        <dbReference type="EMBL" id="KAJ7076276.1"/>
    </source>
</evidence>
<sequence>MYIYACRRLLCEGAWRVFGVEHTHLVPERPCPLPSDPTPAWPASPCSLAVADRGDTPRVESCGGRTSPADAPFRCVVVVAVGCRAASASPRGITHRLHLPARPHRHPYPCVEPLARVRALAHCTDFLFIIVVCVFVRSASSTACAVALAGRRNFGRGAAGKTVWVCQRARRCCSVLAALDVPAHRSRTRAHHYKSSAWLSNATTTS</sequence>
<gene>
    <name evidence="2" type="ORF">B0H15DRAFT_955799</name>
</gene>
<proteinExistence type="predicted"/>
<keyword evidence="1" id="KW-0812">Transmembrane</keyword>
<accession>A0AAD6TUT2</accession>
<keyword evidence="1" id="KW-0472">Membrane</keyword>
<keyword evidence="3" id="KW-1185">Reference proteome</keyword>
<evidence type="ECO:0000256" key="1">
    <source>
        <dbReference type="SAM" id="Phobius"/>
    </source>
</evidence>
<dbReference type="EMBL" id="JARJCN010000083">
    <property type="protein sequence ID" value="KAJ7076276.1"/>
    <property type="molecule type" value="Genomic_DNA"/>
</dbReference>